<feature type="transmembrane region" description="Helical" evidence="6">
    <location>
        <begin position="166"/>
        <end position="183"/>
    </location>
</feature>
<accession>A0A4S2H8F0</accession>
<evidence type="ECO:0000256" key="3">
    <source>
        <dbReference type="ARBA" id="ARBA00022960"/>
    </source>
</evidence>
<reference evidence="7 8" key="1">
    <citation type="journal article" date="2013" name="Int. J. Syst. Evol. Microbiol.">
        <title>Marinicauda pacifica gen. nov., sp. nov., a prosthecate alphaproteobacterium of the family Hyphomonadaceae isolated from deep seawater.</title>
        <authorList>
            <person name="Zhang X.Y."/>
            <person name="Li G.W."/>
            <person name="Wang C.S."/>
            <person name="Zhang Y.J."/>
            <person name="Xu X.W."/>
            <person name="Li H."/>
            <person name="Liu A."/>
            <person name="Liu C."/>
            <person name="Xie B.B."/>
            <person name="Qin Q.L."/>
            <person name="Xu Z."/>
            <person name="Chen X.L."/>
            <person name="Zhou B.C."/>
            <person name="Zhang Y.Z."/>
        </authorList>
    </citation>
    <scope>NUCLEOTIDE SEQUENCE [LARGE SCALE GENOMIC DNA]</scope>
    <source>
        <strain evidence="7 8">P-1 km-3</strain>
    </source>
</reference>
<evidence type="ECO:0000313" key="7">
    <source>
        <dbReference type="EMBL" id="TGY91811.1"/>
    </source>
</evidence>
<keyword evidence="4 6" id="KW-1133">Transmembrane helix</keyword>
<evidence type="ECO:0000313" key="8">
    <source>
        <dbReference type="Proteomes" id="UP000305451"/>
    </source>
</evidence>
<dbReference type="AlphaFoldDB" id="A0A4S2H8F0"/>
<keyword evidence="6" id="KW-0808">Transferase</keyword>
<dbReference type="EC" id="2.4.99.28" evidence="6"/>
<keyword evidence="3 6" id="KW-0133">Cell shape</keyword>
<dbReference type="OrthoDB" id="9768187at2"/>
<keyword evidence="8" id="KW-1185">Reference proteome</keyword>
<feature type="transmembrane region" description="Helical" evidence="6">
    <location>
        <begin position="54"/>
        <end position="74"/>
    </location>
</feature>
<comment type="function">
    <text evidence="6">Peptidoglycan polymerase that is essential for cell wall elongation.</text>
</comment>
<sequence>MAVFTQAVPRGFRAKLYEVNWAFVLLVVLIGSIGVGMLYSVAAGSWTPWAITHAVRFGLGFAVMLAVVLFPPRFWMGVAYPMYLAALVLLIGVELMGAVVMGAQRWIDIGPIRMQPSEVMKIALVLALARYYHDLPQEKVSSLGGLLVPAAMIGLPTVLILKQPDLGTALLVAATGGVIVYMAGLSWRIIAGGAVAVAVGVPLAIRYGLEEYQRQRITTFLDPEADPLGAGYNIIQSKIALGSGGFTGKGFMQGTQSQLNYLPEHQTDFIFTTLGEEWGFVGGIFVIGLYGLLLANCIAIAMSCKSVFLRLVVMGITTTLALYVFINVAMVMGLVPVVGVPLPMISYGGTVMLTVLFGLGLILCAHVHRGAEPPKGAGLFG</sequence>
<dbReference type="UniPathway" id="UPA00219"/>
<dbReference type="GO" id="GO:0032153">
    <property type="term" value="C:cell division site"/>
    <property type="evidence" value="ECO:0007669"/>
    <property type="project" value="TreeGrafter"/>
</dbReference>
<dbReference type="GO" id="GO:0008360">
    <property type="term" value="P:regulation of cell shape"/>
    <property type="evidence" value="ECO:0007669"/>
    <property type="project" value="UniProtKB-KW"/>
</dbReference>
<comment type="subcellular location">
    <subcellularLocation>
        <location evidence="6">Cell inner membrane</location>
        <topology evidence="6">Multi-pass membrane protein</topology>
    </subcellularLocation>
    <subcellularLocation>
        <location evidence="1">Membrane</location>
        <topology evidence="1">Multi-pass membrane protein</topology>
    </subcellularLocation>
</comment>
<dbReference type="GO" id="GO:0008955">
    <property type="term" value="F:peptidoglycan glycosyltransferase activity"/>
    <property type="evidence" value="ECO:0007669"/>
    <property type="project" value="UniProtKB-UniRule"/>
</dbReference>
<dbReference type="GO" id="GO:0005886">
    <property type="term" value="C:plasma membrane"/>
    <property type="evidence" value="ECO:0007669"/>
    <property type="project" value="UniProtKB-SubCell"/>
</dbReference>
<keyword evidence="6" id="KW-1003">Cell membrane</keyword>
<dbReference type="InterPro" id="IPR011923">
    <property type="entry name" value="RodA/MrdB"/>
</dbReference>
<comment type="caution">
    <text evidence="7">The sequence shown here is derived from an EMBL/GenBank/DDBJ whole genome shotgun (WGS) entry which is preliminary data.</text>
</comment>
<feature type="transmembrane region" description="Helical" evidence="6">
    <location>
        <begin position="311"/>
        <end position="338"/>
    </location>
</feature>
<dbReference type="GO" id="GO:0071555">
    <property type="term" value="P:cell wall organization"/>
    <property type="evidence" value="ECO:0007669"/>
    <property type="project" value="UniProtKB-KW"/>
</dbReference>
<dbReference type="HAMAP" id="MF_02079">
    <property type="entry name" value="PGT_RodA"/>
    <property type="match status" value="1"/>
</dbReference>
<dbReference type="PANTHER" id="PTHR30474">
    <property type="entry name" value="CELL CYCLE PROTEIN"/>
    <property type="match status" value="1"/>
</dbReference>
<evidence type="ECO:0000256" key="2">
    <source>
        <dbReference type="ARBA" id="ARBA00022692"/>
    </source>
</evidence>
<dbReference type="GO" id="GO:0051301">
    <property type="term" value="P:cell division"/>
    <property type="evidence" value="ECO:0007669"/>
    <property type="project" value="InterPro"/>
</dbReference>
<keyword evidence="6" id="KW-0961">Cell wall biogenesis/degradation</keyword>
<dbReference type="InterPro" id="IPR001182">
    <property type="entry name" value="FtsW/RodA"/>
</dbReference>
<protein>
    <recommendedName>
        <fullName evidence="6">Peptidoglycan glycosyltransferase MrdB</fullName>
        <shortName evidence="6">PGT</shortName>
        <ecNumber evidence="6">2.4.99.28</ecNumber>
    </recommendedName>
    <alternativeName>
        <fullName evidence="6">Cell elongation protein RodA</fullName>
    </alternativeName>
    <alternativeName>
        <fullName evidence="6">Cell wall polymerase</fullName>
    </alternativeName>
    <alternativeName>
        <fullName evidence="6">Peptidoglycan polymerase</fullName>
        <shortName evidence="6">PG polymerase</shortName>
    </alternativeName>
</protein>
<evidence type="ECO:0000256" key="1">
    <source>
        <dbReference type="ARBA" id="ARBA00004141"/>
    </source>
</evidence>
<dbReference type="Pfam" id="PF01098">
    <property type="entry name" value="FTSW_RODA_SPOVE"/>
    <property type="match status" value="1"/>
</dbReference>
<keyword evidence="6" id="KW-0328">Glycosyltransferase</keyword>
<dbReference type="NCBIfam" id="NF037961">
    <property type="entry name" value="RodA_shape"/>
    <property type="match status" value="1"/>
</dbReference>
<proteinExistence type="inferred from homology"/>
<feature type="transmembrane region" description="Helical" evidence="6">
    <location>
        <begin position="140"/>
        <end position="160"/>
    </location>
</feature>
<dbReference type="NCBIfam" id="TIGR02210">
    <property type="entry name" value="rodA_shape"/>
    <property type="match status" value="1"/>
</dbReference>
<gene>
    <name evidence="6 7" type="primary">rodA</name>
    <name evidence="6" type="synonym">mrdB</name>
    <name evidence="7" type="ORF">E5162_13105</name>
</gene>
<name>A0A4S2H8F0_9PROT</name>
<feature type="transmembrane region" description="Helical" evidence="6">
    <location>
        <begin position="80"/>
        <end position="103"/>
    </location>
</feature>
<comment type="catalytic activity">
    <reaction evidence="6">
        <text>[GlcNAc-(1-&gt;4)-Mur2Ac(oyl-L-Ala-gamma-D-Glu-L-Lys-D-Ala-D-Ala)](n)-di-trans,octa-cis-undecaprenyl diphosphate + beta-D-GlcNAc-(1-&gt;4)-Mur2Ac(oyl-L-Ala-gamma-D-Glu-L-Lys-D-Ala-D-Ala)-di-trans,octa-cis-undecaprenyl diphosphate = [GlcNAc-(1-&gt;4)-Mur2Ac(oyl-L-Ala-gamma-D-Glu-L-Lys-D-Ala-D-Ala)](n+1)-di-trans,octa-cis-undecaprenyl diphosphate + di-trans,octa-cis-undecaprenyl diphosphate + H(+)</text>
        <dbReference type="Rhea" id="RHEA:23708"/>
        <dbReference type="Rhea" id="RHEA-COMP:9602"/>
        <dbReference type="Rhea" id="RHEA-COMP:9603"/>
        <dbReference type="ChEBI" id="CHEBI:15378"/>
        <dbReference type="ChEBI" id="CHEBI:58405"/>
        <dbReference type="ChEBI" id="CHEBI:60033"/>
        <dbReference type="ChEBI" id="CHEBI:78435"/>
        <dbReference type="EC" id="2.4.99.28"/>
    </reaction>
</comment>
<dbReference type="GO" id="GO:0009252">
    <property type="term" value="P:peptidoglycan biosynthetic process"/>
    <property type="evidence" value="ECO:0007669"/>
    <property type="project" value="UniProtKB-UniRule"/>
</dbReference>
<evidence type="ECO:0000256" key="6">
    <source>
        <dbReference type="HAMAP-Rule" id="MF_02079"/>
    </source>
</evidence>
<comment type="similarity">
    <text evidence="6">Belongs to the SEDS family. MrdB/RodA subfamily.</text>
</comment>
<feature type="transmembrane region" description="Helical" evidence="6">
    <location>
        <begin position="344"/>
        <end position="365"/>
    </location>
</feature>
<dbReference type="PANTHER" id="PTHR30474:SF1">
    <property type="entry name" value="PEPTIDOGLYCAN GLYCOSYLTRANSFERASE MRDB"/>
    <property type="match status" value="1"/>
</dbReference>
<keyword evidence="6" id="KW-0997">Cell inner membrane</keyword>
<dbReference type="Proteomes" id="UP000305451">
    <property type="component" value="Unassembled WGS sequence"/>
</dbReference>
<dbReference type="GO" id="GO:0015648">
    <property type="term" value="F:lipid-linked peptidoglycan transporter activity"/>
    <property type="evidence" value="ECO:0007669"/>
    <property type="project" value="TreeGrafter"/>
</dbReference>
<evidence type="ECO:0000256" key="5">
    <source>
        <dbReference type="ARBA" id="ARBA00023136"/>
    </source>
</evidence>
<dbReference type="EMBL" id="SRXV01000004">
    <property type="protein sequence ID" value="TGY91811.1"/>
    <property type="molecule type" value="Genomic_DNA"/>
</dbReference>
<keyword evidence="6" id="KW-0573">Peptidoglycan synthesis</keyword>
<comment type="pathway">
    <text evidence="6">Cell wall biogenesis; peptidoglycan biosynthesis.</text>
</comment>
<dbReference type="RefSeq" id="WP_135945734.1">
    <property type="nucleotide sequence ID" value="NZ_BMEI01000004.1"/>
</dbReference>
<keyword evidence="2 6" id="KW-0812">Transmembrane</keyword>
<organism evidence="7 8">
    <name type="scientific">Marinicauda pacifica</name>
    <dbReference type="NCBI Taxonomy" id="1133559"/>
    <lineage>
        <taxon>Bacteria</taxon>
        <taxon>Pseudomonadati</taxon>
        <taxon>Pseudomonadota</taxon>
        <taxon>Alphaproteobacteria</taxon>
        <taxon>Maricaulales</taxon>
        <taxon>Maricaulaceae</taxon>
        <taxon>Marinicauda</taxon>
    </lineage>
</organism>
<feature type="transmembrane region" description="Helical" evidence="6">
    <location>
        <begin position="278"/>
        <end position="299"/>
    </location>
</feature>
<keyword evidence="5 6" id="KW-0472">Membrane</keyword>
<feature type="transmembrane region" description="Helical" evidence="6">
    <location>
        <begin position="20"/>
        <end position="42"/>
    </location>
</feature>
<evidence type="ECO:0000256" key="4">
    <source>
        <dbReference type="ARBA" id="ARBA00022989"/>
    </source>
</evidence>